<feature type="transmembrane region" description="Helical" evidence="1">
    <location>
        <begin position="26"/>
        <end position="48"/>
    </location>
</feature>
<dbReference type="Gene3D" id="1.20.1720.10">
    <property type="entry name" value="Multidrug resistance protein D"/>
    <property type="match status" value="1"/>
</dbReference>
<evidence type="ECO:0000259" key="2">
    <source>
        <dbReference type="PROSITE" id="PS50850"/>
    </source>
</evidence>
<organism evidence="3 4">
    <name type="scientific">Halorarum salinum</name>
    <dbReference type="NCBI Taxonomy" id="2743089"/>
    <lineage>
        <taxon>Archaea</taxon>
        <taxon>Methanobacteriati</taxon>
        <taxon>Methanobacteriota</taxon>
        <taxon>Stenosarchaea group</taxon>
        <taxon>Halobacteria</taxon>
        <taxon>Halobacteriales</taxon>
        <taxon>Haloferacaceae</taxon>
        <taxon>Halorarum</taxon>
    </lineage>
</organism>
<dbReference type="RefSeq" id="WP_179266906.1">
    <property type="nucleotide sequence ID" value="NZ_CP058579.1"/>
</dbReference>
<dbReference type="EMBL" id="CP058579">
    <property type="protein sequence ID" value="QLG60320.1"/>
    <property type="molecule type" value="Genomic_DNA"/>
</dbReference>
<accession>A0A7D5Q9T9</accession>
<evidence type="ECO:0000256" key="1">
    <source>
        <dbReference type="SAM" id="Phobius"/>
    </source>
</evidence>
<evidence type="ECO:0000313" key="4">
    <source>
        <dbReference type="Proteomes" id="UP000509626"/>
    </source>
</evidence>
<dbReference type="InterPro" id="IPR020846">
    <property type="entry name" value="MFS_dom"/>
</dbReference>
<dbReference type="GO" id="GO:0022857">
    <property type="term" value="F:transmembrane transporter activity"/>
    <property type="evidence" value="ECO:0007669"/>
    <property type="project" value="InterPro"/>
</dbReference>
<feature type="transmembrane region" description="Helical" evidence="1">
    <location>
        <begin position="60"/>
        <end position="78"/>
    </location>
</feature>
<proteinExistence type="predicted"/>
<dbReference type="Pfam" id="PF07690">
    <property type="entry name" value="MFS_1"/>
    <property type="match status" value="1"/>
</dbReference>
<reference evidence="3 4" key="1">
    <citation type="submission" date="2020-06" db="EMBL/GenBank/DDBJ databases">
        <title>NJ-3-1, isolated from saline soil.</title>
        <authorList>
            <person name="Cui H.L."/>
            <person name="Shi X."/>
        </authorList>
    </citation>
    <scope>NUCLEOTIDE SEQUENCE [LARGE SCALE GENOMIC DNA]</scope>
    <source>
        <strain evidence="3 4">NJ-3-1</strain>
    </source>
</reference>
<dbReference type="KEGG" id="halu:HUG12_00530"/>
<feature type="domain" description="Major facilitator superfamily (MFS) profile" evidence="2">
    <location>
        <begin position="1"/>
        <end position="80"/>
    </location>
</feature>
<keyword evidence="1" id="KW-1133">Transmembrane helix</keyword>
<dbReference type="Proteomes" id="UP000509626">
    <property type="component" value="Chromosome"/>
</dbReference>
<evidence type="ECO:0000313" key="3">
    <source>
        <dbReference type="EMBL" id="QLG60320.1"/>
    </source>
</evidence>
<keyword evidence="4" id="KW-1185">Reference proteome</keyword>
<dbReference type="InterPro" id="IPR011701">
    <property type="entry name" value="MFS"/>
</dbReference>
<dbReference type="GeneID" id="56035899"/>
<keyword evidence="1" id="KW-0472">Membrane</keyword>
<dbReference type="AlphaFoldDB" id="A0A7D5Q9T9"/>
<sequence length="80" mass="8487">MTALTLSSIVFISVMGVLVNRFSRRHALAGSLVIAALSGVVTSLALTFEELLSPRVVQGLGYNGVMPMTVTLLGDLLWNP</sequence>
<name>A0A7D5Q9T9_9EURY</name>
<gene>
    <name evidence="3" type="ORF">HUG12_00530</name>
</gene>
<keyword evidence="1" id="KW-0812">Transmembrane</keyword>
<protein>
    <submittedName>
        <fullName evidence="3">MFS transporter</fullName>
    </submittedName>
</protein>
<dbReference type="InterPro" id="IPR036259">
    <property type="entry name" value="MFS_trans_sf"/>
</dbReference>
<dbReference type="PROSITE" id="PS50850">
    <property type="entry name" value="MFS"/>
    <property type="match status" value="1"/>
</dbReference>
<dbReference type="SUPFAM" id="SSF103473">
    <property type="entry name" value="MFS general substrate transporter"/>
    <property type="match status" value="1"/>
</dbReference>